<evidence type="ECO:0000259" key="1">
    <source>
        <dbReference type="Pfam" id="PF09828"/>
    </source>
</evidence>
<feature type="domain" description="ChrB C-terminal" evidence="1">
    <location>
        <begin position="175"/>
        <end position="302"/>
    </location>
</feature>
<name>A0A1P8KGM6_ACILW</name>
<dbReference type="InterPro" id="IPR018634">
    <property type="entry name" value="ChrB_C"/>
</dbReference>
<dbReference type="Pfam" id="PF09828">
    <property type="entry name" value="ChrB_C"/>
    <property type="match status" value="1"/>
</dbReference>
<dbReference type="RefSeq" id="WP_171264995.1">
    <property type="nucleotide sequence ID" value="NZ_CP082144.1"/>
</dbReference>
<protein>
    <submittedName>
        <fullName evidence="2">Chromate resistance protein</fullName>
    </submittedName>
</protein>
<evidence type="ECO:0000313" key="2">
    <source>
        <dbReference type="EMBL" id="APW48831.1"/>
    </source>
</evidence>
<geneLocation type="plasmid" evidence="2">
    <name>pALWED1.1</name>
</geneLocation>
<keyword evidence="2" id="KW-0614">Plasmid</keyword>
<reference evidence="2" key="1">
    <citation type="journal article" date="2016" name="Biomed. Res. Int.">
        <title>Resistance of Permafrost and Modern Acinetobacter lwoffii Strains to Heavy Metals and Arsenic Revealed by Genome Analysis.</title>
        <authorList>
            <person name="Mindlin S."/>
            <person name="Petrenko A."/>
            <person name="Kurakov A."/>
            <person name="Beletsky A."/>
            <person name="Mardanov A."/>
            <person name="Petrova M."/>
        </authorList>
    </citation>
    <scope>NUCLEOTIDE SEQUENCE</scope>
    <source>
        <strain evidence="2">ED23-35</strain>
        <plasmid evidence="2">pALWED1.1</plasmid>
    </source>
</reference>
<accession>A0A1P8KGM6</accession>
<organism evidence="2">
    <name type="scientific">Acinetobacter lwoffii</name>
    <dbReference type="NCBI Taxonomy" id="28090"/>
    <lineage>
        <taxon>Bacteria</taxon>
        <taxon>Pseudomonadati</taxon>
        <taxon>Pseudomonadota</taxon>
        <taxon>Gammaproteobacteria</taxon>
        <taxon>Moraxellales</taxon>
        <taxon>Moraxellaceae</taxon>
        <taxon>Acinetobacter</taxon>
    </lineage>
</organism>
<sequence>MNLSILVSSLSSQSTTVRMRIWRSIKSCGAVTLRDGVYLLPFKFNSKFDSIIEEHITADGSAYVFHADCPDNLNLIQLFDRRVEYEKFIIQLKTLEQNLNVDQKNEHLKTIRKLRKSLTAVIEIDFFPNELQHTTLNSLSRLELKIAHLGEIDEPNVQHDQIQTLSKHTFQNKVWATRKRPWIDRLACAWLIQKFIDHNPTFLWLDNINDCPPEAIGFDFDGATFTHVNHYVSFEVLLHSFALENTALKKIAEIVHYLDIGGHEPPEAIGLEKIMQGIRSSIQNDDQLIQLTHQIFDGLFANFSGEQ</sequence>
<dbReference type="EMBL" id="KX426227">
    <property type="protein sequence ID" value="APW48831.1"/>
    <property type="molecule type" value="Genomic_DNA"/>
</dbReference>
<proteinExistence type="predicted"/>
<dbReference type="AlphaFoldDB" id="A0A1P8KGM6"/>
<gene>
    <name evidence="2" type="primary">chrB</name>
    <name evidence="2" type="ORF">BAA96_1p0126</name>
</gene>